<name>A0A9P1BT64_9DINO</name>
<dbReference type="AlphaFoldDB" id="A0A9P1BT64"/>
<keyword evidence="4" id="KW-1185">Reference proteome</keyword>
<evidence type="ECO:0000313" key="4">
    <source>
        <dbReference type="Proteomes" id="UP001152797"/>
    </source>
</evidence>
<evidence type="ECO:0000313" key="2">
    <source>
        <dbReference type="EMBL" id="CAL1132227.1"/>
    </source>
</evidence>
<proteinExistence type="predicted"/>
<reference evidence="1" key="1">
    <citation type="submission" date="2022-10" db="EMBL/GenBank/DDBJ databases">
        <authorList>
            <person name="Chen Y."/>
            <person name="Dougan E. K."/>
            <person name="Chan C."/>
            <person name="Rhodes N."/>
            <person name="Thang M."/>
        </authorList>
    </citation>
    <scope>NUCLEOTIDE SEQUENCE</scope>
</reference>
<accession>A0A9P1BT64</accession>
<gene>
    <name evidence="1" type="ORF">C1SCF055_LOCUS6850</name>
</gene>
<dbReference type="Proteomes" id="UP001152797">
    <property type="component" value="Unassembled WGS sequence"/>
</dbReference>
<reference evidence="2" key="2">
    <citation type="submission" date="2024-04" db="EMBL/GenBank/DDBJ databases">
        <authorList>
            <person name="Chen Y."/>
            <person name="Shah S."/>
            <person name="Dougan E. K."/>
            <person name="Thang M."/>
            <person name="Chan C."/>
        </authorList>
    </citation>
    <scope>NUCLEOTIDE SEQUENCE [LARGE SCALE GENOMIC DNA]</scope>
</reference>
<organism evidence="1">
    <name type="scientific">Cladocopium goreaui</name>
    <dbReference type="NCBI Taxonomy" id="2562237"/>
    <lineage>
        <taxon>Eukaryota</taxon>
        <taxon>Sar</taxon>
        <taxon>Alveolata</taxon>
        <taxon>Dinophyceae</taxon>
        <taxon>Suessiales</taxon>
        <taxon>Symbiodiniaceae</taxon>
        <taxon>Cladocopium</taxon>
    </lineage>
</organism>
<evidence type="ECO:0000313" key="1">
    <source>
        <dbReference type="EMBL" id="CAI3978852.1"/>
    </source>
</evidence>
<dbReference type="EMBL" id="CAMXCT020000442">
    <property type="protein sequence ID" value="CAL1132227.1"/>
    <property type="molecule type" value="Genomic_DNA"/>
</dbReference>
<comment type="caution">
    <text evidence="1">The sequence shown here is derived from an EMBL/GenBank/DDBJ whole genome shotgun (WGS) entry which is preliminary data.</text>
</comment>
<dbReference type="EMBL" id="CAMXCT030000442">
    <property type="protein sequence ID" value="CAL4766164.1"/>
    <property type="molecule type" value="Genomic_DNA"/>
</dbReference>
<evidence type="ECO:0000313" key="3">
    <source>
        <dbReference type="EMBL" id="CAL4766164.1"/>
    </source>
</evidence>
<dbReference type="EMBL" id="CAMXCT010000442">
    <property type="protein sequence ID" value="CAI3978852.1"/>
    <property type="molecule type" value="Genomic_DNA"/>
</dbReference>
<sequence>MTESSGGQAGTDGGGTISNQLALLVPSFDPASDNVDIWSSKVHLLLEAWPQTKILELITRLILNTKGSAYQKLHLHQKDLLVNDRKGVQKLVELVGGTWGQIPLEHRFELVEKALYRCQQKPDETGDSFIARVDVVWTELLTKDVDMDQIRSYVLLRGSRLSAEDKKRVLVESGAEQIGQKLEWKKVVAAIRMLGSSFFQDYTGAKREKNMKTYDHLAFNVDEVEEDEEHDTYWTVDDPLDDETLAQLADDNDEDAAMVVQFADAVTEAVQSDADLAAYFSSYQEARRRLTERAKFRGFWLVRKGGKSGGKKGFGKGGGKGKNELSIRANHREYNKSQKKQISREVVSAMTLEELASEKITFGESKKGMTYAQAFEEVWEDVMPTDGSDPADLMHLPFIQEEMQDLRQSNQHLPNRMGQVEMMMHEMLEHMKKMQVKSEN</sequence>
<protein>
    <submittedName>
        <fullName evidence="3">CCHC-type domain-containing protein</fullName>
    </submittedName>
</protein>